<feature type="region of interest" description="Disordered" evidence="4">
    <location>
        <begin position="156"/>
        <end position="178"/>
    </location>
</feature>
<keyword evidence="7" id="KW-1185">Reference proteome</keyword>
<reference evidence="6" key="1">
    <citation type="submission" date="2025-08" db="UniProtKB">
        <authorList>
            <consortium name="Ensembl"/>
        </authorList>
    </citation>
    <scope>IDENTIFICATION</scope>
</reference>
<organism evidence="6 7">
    <name type="scientific">Neogobius melanostomus</name>
    <name type="common">round goby</name>
    <dbReference type="NCBI Taxonomy" id="47308"/>
    <lineage>
        <taxon>Eukaryota</taxon>
        <taxon>Metazoa</taxon>
        <taxon>Chordata</taxon>
        <taxon>Craniata</taxon>
        <taxon>Vertebrata</taxon>
        <taxon>Euteleostomi</taxon>
        <taxon>Actinopterygii</taxon>
        <taxon>Neopterygii</taxon>
        <taxon>Teleostei</taxon>
        <taxon>Neoteleostei</taxon>
        <taxon>Acanthomorphata</taxon>
        <taxon>Gobiaria</taxon>
        <taxon>Gobiiformes</taxon>
        <taxon>Gobioidei</taxon>
        <taxon>Gobiidae</taxon>
        <taxon>Benthophilinae</taxon>
        <taxon>Neogobiini</taxon>
        <taxon>Neogobius</taxon>
    </lineage>
</organism>
<dbReference type="InterPro" id="IPR036179">
    <property type="entry name" value="Ig-like_dom_sf"/>
</dbReference>
<dbReference type="GO" id="GO:0005886">
    <property type="term" value="C:plasma membrane"/>
    <property type="evidence" value="ECO:0007669"/>
    <property type="project" value="TreeGrafter"/>
</dbReference>
<dbReference type="Gene3D" id="2.60.40.10">
    <property type="entry name" value="Immunoglobulins"/>
    <property type="match status" value="1"/>
</dbReference>
<proteinExistence type="predicted"/>
<keyword evidence="3" id="KW-0472">Membrane</keyword>
<dbReference type="Pfam" id="PF07686">
    <property type="entry name" value="V-set"/>
    <property type="match status" value="1"/>
</dbReference>
<evidence type="ECO:0000313" key="6">
    <source>
        <dbReference type="Ensembl" id="ENSNMLP00000027106.1"/>
    </source>
</evidence>
<dbReference type="Proteomes" id="UP000694523">
    <property type="component" value="Unplaced"/>
</dbReference>
<dbReference type="GO" id="GO:0004888">
    <property type="term" value="F:transmembrane signaling receptor activity"/>
    <property type="evidence" value="ECO:0007669"/>
    <property type="project" value="TreeGrafter"/>
</dbReference>
<sequence length="178" mass="19999">DLHPPSNVCCDTVHSVQAYENGRVSMTCSYNSELVNSFKYMCRGSHLSTCRQQALVTTNTQQNERFKFRQTQNRFQLQDGRSSSFSVTVAGLRETDAGTYWCGSDSQWTPGKNYTKVQLSLGQFILGIVRADLISVILNVHIYHIILTEYFKSTVSPKQTTNSSGSALNEGRSFSYLN</sequence>
<feature type="domain" description="Immunoglobulin V-set" evidence="5">
    <location>
        <begin position="14"/>
        <end position="114"/>
    </location>
</feature>
<dbReference type="InterPro" id="IPR013783">
    <property type="entry name" value="Ig-like_fold"/>
</dbReference>
<accession>A0A8C6U1A0</accession>
<dbReference type="PANTHER" id="PTHR11860">
    <property type="entry name" value="POLYMERIC-IMMUNOGLOBULIN RECEPTOR"/>
    <property type="match status" value="1"/>
</dbReference>
<evidence type="ECO:0000313" key="7">
    <source>
        <dbReference type="Proteomes" id="UP000694523"/>
    </source>
</evidence>
<evidence type="ECO:0000256" key="3">
    <source>
        <dbReference type="ARBA" id="ARBA00023136"/>
    </source>
</evidence>
<dbReference type="AlphaFoldDB" id="A0A8C6U1A0"/>
<dbReference type="PANTHER" id="PTHR11860:SF118">
    <property type="entry name" value="CMRF35-LIKE MOLECULE 3-RELATED"/>
    <property type="match status" value="1"/>
</dbReference>
<dbReference type="InterPro" id="IPR050671">
    <property type="entry name" value="CD300_family_receptors"/>
</dbReference>
<dbReference type="SUPFAM" id="SSF48726">
    <property type="entry name" value="Immunoglobulin"/>
    <property type="match status" value="1"/>
</dbReference>
<reference evidence="6" key="2">
    <citation type="submission" date="2025-09" db="UniProtKB">
        <authorList>
            <consortium name="Ensembl"/>
        </authorList>
    </citation>
    <scope>IDENTIFICATION</scope>
</reference>
<feature type="compositionally biased region" description="Polar residues" evidence="4">
    <location>
        <begin position="156"/>
        <end position="167"/>
    </location>
</feature>
<evidence type="ECO:0000256" key="2">
    <source>
        <dbReference type="ARBA" id="ARBA00022692"/>
    </source>
</evidence>
<dbReference type="InterPro" id="IPR013106">
    <property type="entry name" value="Ig_V-set"/>
</dbReference>
<evidence type="ECO:0000256" key="4">
    <source>
        <dbReference type="SAM" id="MobiDB-lite"/>
    </source>
</evidence>
<evidence type="ECO:0000256" key="1">
    <source>
        <dbReference type="ARBA" id="ARBA00004370"/>
    </source>
</evidence>
<protein>
    <recommendedName>
        <fullName evidence="5">Immunoglobulin V-set domain-containing protein</fullName>
    </recommendedName>
</protein>
<comment type="subcellular location">
    <subcellularLocation>
        <location evidence="1">Membrane</location>
    </subcellularLocation>
</comment>
<keyword evidence="2" id="KW-0812">Transmembrane</keyword>
<evidence type="ECO:0000259" key="5">
    <source>
        <dbReference type="Pfam" id="PF07686"/>
    </source>
</evidence>
<name>A0A8C6U1A0_9GOBI</name>
<dbReference type="Ensembl" id="ENSNMLT00000030295.1">
    <property type="protein sequence ID" value="ENSNMLP00000027106.1"/>
    <property type="gene ID" value="ENSNMLG00000017293.1"/>
</dbReference>